<sequence length="171" mass="18761">MLITFDIDDTIRLHGSSQPSEPPAKAWLARLLYREPLRPGFRLLCHDLRTLGWRIGIYTTSSRSSGYIRRWMRCYGLTPDLIVNAAIHEAAVAGRHGQGRPPSKHPGLFGADLHIDDSEGVAMEATRFGFHALIIDPEDLKWGDTILEAVRSFAPGPGSLTDSPSASGTAE</sequence>
<reference evidence="1 2" key="1">
    <citation type="submission" date="2024-04" db="EMBL/GenBank/DDBJ databases">
        <title>Luteolibacter sp. isolated from soil.</title>
        <authorList>
            <person name="An J."/>
        </authorList>
    </citation>
    <scope>NUCLEOTIDE SEQUENCE [LARGE SCALE GENOMIC DNA]</scope>
    <source>
        <strain evidence="1 2">Y139</strain>
    </source>
</reference>
<comment type="caution">
    <text evidence="1">The sequence shown here is derived from an EMBL/GenBank/DDBJ whole genome shotgun (WGS) entry which is preliminary data.</text>
</comment>
<dbReference type="InterPro" id="IPR036412">
    <property type="entry name" value="HAD-like_sf"/>
</dbReference>
<organism evidence="1 2">
    <name type="scientific">Luteolibacter soli</name>
    <dbReference type="NCBI Taxonomy" id="3135280"/>
    <lineage>
        <taxon>Bacteria</taxon>
        <taxon>Pseudomonadati</taxon>
        <taxon>Verrucomicrobiota</taxon>
        <taxon>Verrucomicrobiia</taxon>
        <taxon>Verrucomicrobiales</taxon>
        <taxon>Verrucomicrobiaceae</taxon>
        <taxon>Luteolibacter</taxon>
    </lineage>
</organism>
<protein>
    <recommendedName>
        <fullName evidence="3">HAD family hydrolase</fullName>
    </recommendedName>
</protein>
<evidence type="ECO:0000313" key="1">
    <source>
        <dbReference type="EMBL" id="MEK7951220.1"/>
    </source>
</evidence>
<evidence type="ECO:0000313" key="2">
    <source>
        <dbReference type="Proteomes" id="UP001371305"/>
    </source>
</evidence>
<proteinExistence type="predicted"/>
<dbReference type="Proteomes" id="UP001371305">
    <property type="component" value="Unassembled WGS sequence"/>
</dbReference>
<dbReference type="RefSeq" id="WP_341404822.1">
    <property type="nucleotide sequence ID" value="NZ_JBBUKT010000004.1"/>
</dbReference>
<gene>
    <name evidence="1" type="ORF">WKV53_11955</name>
</gene>
<accession>A0ABU9ATY8</accession>
<name>A0ABU9ATY8_9BACT</name>
<dbReference type="EMBL" id="JBBUKT010000004">
    <property type="protein sequence ID" value="MEK7951220.1"/>
    <property type="molecule type" value="Genomic_DNA"/>
</dbReference>
<evidence type="ECO:0008006" key="3">
    <source>
        <dbReference type="Google" id="ProtNLM"/>
    </source>
</evidence>
<keyword evidence="2" id="KW-1185">Reference proteome</keyword>
<dbReference type="SUPFAM" id="SSF56784">
    <property type="entry name" value="HAD-like"/>
    <property type="match status" value="1"/>
</dbReference>